<proteinExistence type="predicted"/>
<dbReference type="AlphaFoldDB" id="A0A396HFZ8"/>
<dbReference type="InterPro" id="IPR052361">
    <property type="entry name" value="F-box_domain"/>
</dbReference>
<dbReference type="NCBIfam" id="TIGR01640">
    <property type="entry name" value="F_box_assoc_1"/>
    <property type="match status" value="1"/>
</dbReference>
<dbReference type="InterPro" id="IPR011043">
    <property type="entry name" value="Gal_Oxase/kelch_b-propeller"/>
</dbReference>
<evidence type="ECO:0000259" key="1">
    <source>
        <dbReference type="Pfam" id="PF08268"/>
    </source>
</evidence>
<comment type="caution">
    <text evidence="2">The sequence shown here is derived from an EMBL/GenBank/DDBJ whole genome shotgun (WGS) entry which is preliminary data.</text>
</comment>
<dbReference type="Proteomes" id="UP000265566">
    <property type="component" value="Chromosome 6"/>
</dbReference>
<dbReference type="OrthoDB" id="1414876at2759"/>
<dbReference type="InterPro" id="IPR017451">
    <property type="entry name" value="F-box-assoc_interact_dom"/>
</dbReference>
<accession>A0A396HFZ8</accession>
<name>A0A396HFZ8_MEDTR</name>
<feature type="domain" description="F-box associated beta-propeller type 3" evidence="1">
    <location>
        <begin position="8"/>
        <end position="155"/>
    </location>
</feature>
<dbReference type="Pfam" id="PF08268">
    <property type="entry name" value="FBA_3"/>
    <property type="match status" value="1"/>
</dbReference>
<evidence type="ECO:0000313" key="2">
    <source>
        <dbReference type="EMBL" id="RHN52156.1"/>
    </source>
</evidence>
<organism evidence="2 3">
    <name type="scientific">Medicago truncatula</name>
    <name type="common">Barrel medic</name>
    <name type="synonym">Medicago tribuloides</name>
    <dbReference type="NCBI Taxonomy" id="3880"/>
    <lineage>
        <taxon>Eukaryota</taxon>
        <taxon>Viridiplantae</taxon>
        <taxon>Streptophyta</taxon>
        <taxon>Embryophyta</taxon>
        <taxon>Tracheophyta</taxon>
        <taxon>Spermatophyta</taxon>
        <taxon>Magnoliopsida</taxon>
        <taxon>eudicotyledons</taxon>
        <taxon>Gunneridae</taxon>
        <taxon>Pentapetalae</taxon>
        <taxon>rosids</taxon>
        <taxon>fabids</taxon>
        <taxon>Fabales</taxon>
        <taxon>Fabaceae</taxon>
        <taxon>Papilionoideae</taxon>
        <taxon>50 kb inversion clade</taxon>
        <taxon>NPAAA clade</taxon>
        <taxon>Hologalegina</taxon>
        <taxon>IRL clade</taxon>
        <taxon>Trifolieae</taxon>
        <taxon>Medicago</taxon>
    </lineage>
</organism>
<gene>
    <name evidence="2" type="ORF">MtrunA17_Chr6g0477321</name>
</gene>
<protein>
    <submittedName>
        <fullName evidence="2">Putative galactose oxidase/kelch, beta-propeller, F-box associated interaction</fullName>
    </submittedName>
</protein>
<dbReference type="SUPFAM" id="SSF50965">
    <property type="entry name" value="Galactose oxidase, central domain"/>
    <property type="match status" value="1"/>
</dbReference>
<dbReference type="PANTHER" id="PTHR31790:SF81">
    <property type="entry name" value="PROTEIN, PUTATIVE-RELATED"/>
    <property type="match status" value="1"/>
</dbReference>
<dbReference type="InterPro" id="IPR013187">
    <property type="entry name" value="F-box-assoc_dom_typ3"/>
</dbReference>
<reference evidence="3" key="1">
    <citation type="journal article" date="2018" name="Nat. Plants">
        <title>Whole-genome landscape of Medicago truncatula symbiotic genes.</title>
        <authorList>
            <person name="Pecrix Y."/>
            <person name="Staton S.E."/>
            <person name="Sallet E."/>
            <person name="Lelandais-Briere C."/>
            <person name="Moreau S."/>
            <person name="Carrere S."/>
            <person name="Blein T."/>
            <person name="Jardinaud M.F."/>
            <person name="Latrasse D."/>
            <person name="Zouine M."/>
            <person name="Zahm M."/>
            <person name="Kreplak J."/>
            <person name="Mayjonade B."/>
            <person name="Satge C."/>
            <person name="Perez M."/>
            <person name="Cauet S."/>
            <person name="Marande W."/>
            <person name="Chantry-Darmon C."/>
            <person name="Lopez-Roques C."/>
            <person name="Bouchez O."/>
            <person name="Berard A."/>
            <person name="Debelle F."/>
            <person name="Munos S."/>
            <person name="Bendahmane A."/>
            <person name="Berges H."/>
            <person name="Niebel A."/>
            <person name="Buitink J."/>
            <person name="Frugier F."/>
            <person name="Benhamed M."/>
            <person name="Crespi M."/>
            <person name="Gouzy J."/>
            <person name="Gamas P."/>
        </authorList>
    </citation>
    <scope>NUCLEOTIDE SEQUENCE [LARGE SCALE GENOMIC DNA]</scope>
    <source>
        <strain evidence="3">cv. Jemalong A17</strain>
    </source>
</reference>
<evidence type="ECO:0000313" key="3">
    <source>
        <dbReference type="Proteomes" id="UP000265566"/>
    </source>
</evidence>
<dbReference type="Gramene" id="rna36785">
    <property type="protein sequence ID" value="RHN52156.1"/>
    <property type="gene ID" value="gene36785"/>
</dbReference>
<dbReference type="EMBL" id="PSQE01000006">
    <property type="protein sequence ID" value="RHN52156.1"/>
    <property type="molecule type" value="Genomic_DNA"/>
</dbReference>
<dbReference type="PANTHER" id="PTHR31790">
    <property type="entry name" value="OS02G0783600 PROTEIN"/>
    <property type="match status" value="1"/>
</dbReference>
<sequence length="281" mass="32778">MYEPVIEHGLVCLLGVDSESSWFRIWNPATGIISEKLGSFKEPRNGSYCSRSFTFGYDNSTGTYKVVFICYSKLKVFSLKDNIWRKISRFPPFDHAIPLTFSNNEGVYLSGTVNWFAIRNKAIYNSYNKDITVEQFMIISLDLGTETYKQFQTPRGVDEVPDIEPTIAVLMDCLCFSHYIKRTHFVIWQMSEFGVEQSWTQFIKISFENVQVDDRFSDWNRYQSFMFPLCLSENGDILILISQYHKAILYHLKDNRVEQASGNEIPWKFFKDYVESLASIC</sequence>